<dbReference type="Gene3D" id="1.20.190.10">
    <property type="entry name" value="Pesticidal crystal protein, N-terminal domain"/>
    <property type="match status" value="1"/>
</dbReference>
<evidence type="ECO:0008006" key="3">
    <source>
        <dbReference type="Google" id="ProtNLM"/>
    </source>
</evidence>
<reference evidence="1" key="1">
    <citation type="submission" date="2023-06" db="EMBL/GenBank/DDBJ databases">
        <title>Genome-scale phylogeny and comparative genomics of the fungal order Sordariales.</title>
        <authorList>
            <consortium name="Lawrence Berkeley National Laboratory"/>
            <person name="Hensen N."/>
            <person name="Bonometti L."/>
            <person name="Westerberg I."/>
            <person name="Brannstrom I.O."/>
            <person name="Guillou S."/>
            <person name="Cros-Aarteil S."/>
            <person name="Calhoun S."/>
            <person name="Haridas S."/>
            <person name="Kuo A."/>
            <person name="Mondo S."/>
            <person name="Pangilinan J."/>
            <person name="Riley R."/>
            <person name="Labutti K."/>
            <person name="Andreopoulos B."/>
            <person name="Lipzen A."/>
            <person name="Chen C."/>
            <person name="Yanf M."/>
            <person name="Daum C."/>
            <person name="Ng V."/>
            <person name="Clum A."/>
            <person name="Steindorff A."/>
            <person name="Ohm R."/>
            <person name="Martin F."/>
            <person name="Silar P."/>
            <person name="Natvig D."/>
            <person name="Lalanne C."/>
            <person name="Gautier V."/>
            <person name="Ament-Velasquez S.L."/>
            <person name="Kruys A."/>
            <person name="Hutchinson M.I."/>
            <person name="Powell A.J."/>
            <person name="Barry K."/>
            <person name="Miller A.N."/>
            <person name="Grigoriev I.V."/>
            <person name="Debuchy R."/>
            <person name="Gladieux P."/>
            <person name="Thoren M.H."/>
            <person name="Johannesson H."/>
        </authorList>
    </citation>
    <scope>NUCLEOTIDE SEQUENCE</scope>
    <source>
        <strain evidence="1">CBS 307.81</strain>
    </source>
</reference>
<keyword evidence="2" id="KW-1185">Reference proteome</keyword>
<proteinExistence type="predicted"/>
<dbReference type="Proteomes" id="UP001174997">
    <property type="component" value="Unassembled WGS sequence"/>
</dbReference>
<dbReference type="EMBL" id="JAULSY010000011">
    <property type="protein sequence ID" value="KAK0672641.1"/>
    <property type="molecule type" value="Genomic_DNA"/>
</dbReference>
<gene>
    <name evidence="1" type="ORF">QBC41DRAFT_299296</name>
</gene>
<sequence length="463" mass="52489">MPHSTRHQQPLIVVPTRQYYHDPDAFNLNNIVDINKLLKTAVSSGLKAVPAVGLLLGSIVGALWPEKSKPGLQWDRIDKDVRRVVEGLLDQDKVKALRQKIESLHDNIDGYNKTDYGGRQKGEKLTYMLCRLIEIRRDFTENGTPWLTLQYFVPLATIHLTLLREQLLYWDKFYPGDAKPEKRLSDELQDAIKIYTAAAEKIRERCLKWRMEERIFVTGEEVQSWTLVGRNYHKYVRDLETDFSHEIVWGPEIGPGRRCRVEEEVDRYLQDLRDTAGAVYRQQIDDILAPALQWPQFGKAGAYDPVKRIVMAGTTGPMCSGVAFGMWHFNDREFARKHGPISKVVVHAWDRVDGFEIWYGGVSSGLRGRRGGSPRTLEVGDGESIVCVTGHAGSWLDSVSFFVSPDKHIQGGKGTDNFRIGFAEDGPANDTDTLHLDYVYGWSNSEGGFIQGFGAAFCREEIL</sequence>
<evidence type="ECO:0000313" key="1">
    <source>
        <dbReference type="EMBL" id="KAK0672641.1"/>
    </source>
</evidence>
<dbReference type="GO" id="GO:0090729">
    <property type="term" value="F:toxin activity"/>
    <property type="evidence" value="ECO:0007669"/>
    <property type="project" value="InterPro"/>
</dbReference>
<dbReference type="SUPFAM" id="SSF51101">
    <property type="entry name" value="Mannose-binding lectins"/>
    <property type="match status" value="1"/>
</dbReference>
<accession>A0AA39ZKC9</accession>
<dbReference type="InterPro" id="IPR036716">
    <property type="entry name" value="Pest_crys_N_sf"/>
</dbReference>
<protein>
    <recommendedName>
        <fullName evidence="3">Pesticidal crystal protein N-terminal domain-containing protein</fullName>
    </recommendedName>
</protein>
<organism evidence="1 2">
    <name type="scientific">Cercophora samala</name>
    <dbReference type="NCBI Taxonomy" id="330535"/>
    <lineage>
        <taxon>Eukaryota</taxon>
        <taxon>Fungi</taxon>
        <taxon>Dikarya</taxon>
        <taxon>Ascomycota</taxon>
        <taxon>Pezizomycotina</taxon>
        <taxon>Sordariomycetes</taxon>
        <taxon>Sordariomycetidae</taxon>
        <taxon>Sordariales</taxon>
        <taxon>Lasiosphaeriaceae</taxon>
        <taxon>Cercophora</taxon>
    </lineage>
</organism>
<dbReference type="Gene3D" id="2.100.10.30">
    <property type="entry name" value="Jacalin-like lectin domain"/>
    <property type="match status" value="1"/>
</dbReference>
<evidence type="ECO:0000313" key="2">
    <source>
        <dbReference type="Proteomes" id="UP001174997"/>
    </source>
</evidence>
<dbReference type="SUPFAM" id="SSF56849">
    <property type="entry name" value="delta-Endotoxin (insectocide), N-terminal domain"/>
    <property type="match status" value="1"/>
</dbReference>
<name>A0AA39ZKC9_9PEZI</name>
<comment type="caution">
    <text evidence="1">The sequence shown here is derived from an EMBL/GenBank/DDBJ whole genome shotgun (WGS) entry which is preliminary data.</text>
</comment>
<dbReference type="InterPro" id="IPR036404">
    <property type="entry name" value="Jacalin-like_lectin_dom_sf"/>
</dbReference>
<dbReference type="AlphaFoldDB" id="A0AA39ZKC9"/>